<accession>A0A3M5UVN2</accession>
<sequence>MRLSVGEYLAGEFDECRTVNRPPEYPDYPKPGEPRWGRWGLALGSVVGMQSVLLLMLWPKEQPRLEMLLWSALLPLGWGVMLAVRVLVWQILLFNRQVYLRTSLVATNVWWQRRRLGLPVQSVVLLGPAGDVQANYLHLMKDAAPPKVFEVAGAIRPRLRCQVSLSVISERAPALGRHLGRLALASAELSECWPHLRAVVWVGSKASQTAFEDVLTKGGIVLPSARLPLQNLAELDHLIDVFHRDCSGENDWLLCAGVSSIATAQDGELPGEAGFYWRVSRQARQLLHRGEYLADGASVELCAQMQRYAGLEQPPSDCLALDKASQDAFVEGGWSAAEHQLAGQWGVLGDLAPFIGMSLALLQAGAAGQPCGWLSQDANKRLAIGVAVPYGNS</sequence>
<feature type="transmembrane region" description="Helical" evidence="1">
    <location>
        <begin position="36"/>
        <end position="56"/>
    </location>
</feature>
<keyword evidence="1" id="KW-0472">Membrane</keyword>
<dbReference type="EMBL" id="RBUA01001090">
    <property type="protein sequence ID" value="RMU49856.1"/>
    <property type="molecule type" value="Genomic_DNA"/>
</dbReference>
<protein>
    <submittedName>
        <fullName evidence="2">Uncharacterized protein</fullName>
    </submittedName>
</protein>
<evidence type="ECO:0000313" key="2">
    <source>
        <dbReference type="EMBL" id="RMU49856.1"/>
    </source>
</evidence>
<feature type="transmembrane region" description="Helical" evidence="1">
    <location>
        <begin position="68"/>
        <end position="92"/>
    </location>
</feature>
<reference evidence="2 3" key="1">
    <citation type="submission" date="2018-08" db="EMBL/GenBank/DDBJ databases">
        <title>Recombination of ecologically and evolutionarily significant loci maintains genetic cohesion in the Pseudomonas syringae species complex.</title>
        <authorList>
            <person name="Dillon M."/>
            <person name="Thakur S."/>
            <person name="Almeida R.N.D."/>
            <person name="Weir B.S."/>
            <person name="Guttman D.S."/>
        </authorList>
    </citation>
    <scope>NUCLEOTIDE SEQUENCE [LARGE SCALE GENOMIC DNA]</scope>
    <source>
        <strain evidence="2 3">ICMP 14479</strain>
    </source>
</reference>
<evidence type="ECO:0000313" key="3">
    <source>
        <dbReference type="Proteomes" id="UP000280395"/>
    </source>
</evidence>
<name>A0A3M5UVN2_PSESX</name>
<keyword evidence="1" id="KW-0812">Transmembrane</keyword>
<proteinExistence type="predicted"/>
<organism evidence="2 3">
    <name type="scientific">Pseudomonas syringae pv. avii</name>
    <dbReference type="NCBI Taxonomy" id="663959"/>
    <lineage>
        <taxon>Bacteria</taxon>
        <taxon>Pseudomonadati</taxon>
        <taxon>Pseudomonadota</taxon>
        <taxon>Gammaproteobacteria</taxon>
        <taxon>Pseudomonadales</taxon>
        <taxon>Pseudomonadaceae</taxon>
        <taxon>Pseudomonas</taxon>
        <taxon>Pseudomonas syringae</taxon>
    </lineage>
</organism>
<dbReference type="AlphaFoldDB" id="A0A3M5UVN2"/>
<evidence type="ECO:0000256" key="1">
    <source>
        <dbReference type="SAM" id="Phobius"/>
    </source>
</evidence>
<comment type="caution">
    <text evidence="2">The sequence shown here is derived from an EMBL/GenBank/DDBJ whole genome shotgun (WGS) entry which is preliminary data.</text>
</comment>
<dbReference type="Proteomes" id="UP000280395">
    <property type="component" value="Unassembled WGS sequence"/>
</dbReference>
<gene>
    <name evidence="2" type="ORF">ALP29_00516</name>
</gene>
<keyword evidence="1" id="KW-1133">Transmembrane helix</keyword>